<dbReference type="GO" id="GO:0033214">
    <property type="term" value="P:siderophore-iron import into cell"/>
    <property type="evidence" value="ECO:0007669"/>
    <property type="project" value="TreeGrafter"/>
</dbReference>
<sequence length="807" mass="90294">MTILRAFSAAMCLLISTTVVAQFQLTGRILARQDSAAIKGCSVYLLNGKLTASTDQNGFFTFNNLPAGNYELQTECVDFKTAKISVTIANQNHFVMLLVAGRSETLNEVIVTEKQADFGFTRMRSVESMGIYEGKKSEVIIPEQLVANLSTNNARQIYARVAGLNIWENEGAGLQLSIGGRGLDPNRSSNFNVRQNGYDISADALGYPESYYTPPIEAVGRIQIVRGAASLQYGTQFGGLLNFVMKKPVADRKLEVVARQSIGSFGFYNAFTSASGTVGKVSYYTFFQYKQGNGWRPNSHFNNYTLFADVDYKLSEKSTIGVDITHMDYLAQQPGGLTDQMFRQNPRQSNRERNWFKVNWNLFALHFDHKFNPKNEFNLRAFGLSAARYSLGFRPNRVASVDDNSERDLIKGDFTNWGLEARFLKRYFFGKKQGVLLVGSRYYHGFNHSIQGLGSKGKDADFTFTDDPQTIASDYEFPNQNVSGFVENIFYVNDKLSITPGLRYEYIYTTAAGFYGTIQRDLAGNIITSTRTNETRTNGRQFLLGGIGVSYKPVSQLDMYANISQNYRSITFSDMRITNPSSVIDPNLQDEKGYSLDAGIRSVQTTLYNFDVSAFYLNYNNRIGEVQFYDESQRVLRRRGNIGQAVIYGLESYAEADFLRMLQPQNANISGVLFANVAVIKSSYKASEITAVVGKQVEFVPKINLKSGLRLGYKQLKASFQYTYLSDQFTEATNAIDGGVSAVVGLIPAYDIMDVSLSYAFRQFRIETSINNLADKAYFTRRATGYPGPGILPSDGRSFYVTLQAKF</sequence>
<dbReference type="Pfam" id="PF13715">
    <property type="entry name" value="CarbopepD_reg_2"/>
    <property type="match status" value="1"/>
</dbReference>
<dbReference type="InterPro" id="IPR012910">
    <property type="entry name" value="Plug_dom"/>
</dbReference>
<protein>
    <submittedName>
        <fullName evidence="14">TonB-dependent receptor</fullName>
    </submittedName>
</protein>
<dbReference type="InterPro" id="IPR000531">
    <property type="entry name" value="Beta-barrel_TonB"/>
</dbReference>
<evidence type="ECO:0000313" key="14">
    <source>
        <dbReference type="EMBL" id="AXE16925.1"/>
    </source>
</evidence>
<keyword evidence="4 9" id="KW-0812">Transmembrane</keyword>
<evidence type="ECO:0000256" key="9">
    <source>
        <dbReference type="PROSITE-ProRule" id="PRU01360"/>
    </source>
</evidence>
<evidence type="ECO:0000256" key="11">
    <source>
        <dbReference type="SAM" id="SignalP"/>
    </source>
</evidence>
<name>A0A344TE54_9BACT</name>
<evidence type="ECO:0000256" key="8">
    <source>
        <dbReference type="ARBA" id="ARBA00023237"/>
    </source>
</evidence>
<evidence type="ECO:0000256" key="3">
    <source>
        <dbReference type="ARBA" id="ARBA00022452"/>
    </source>
</evidence>
<dbReference type="EMBL" id="CP030850">
    <property type="protein sequence ID" value="AXE16925.1"/>
    <property type="molecule type" value="Genomic_DNA"/>
</dbReference>
<accession>A0A344TE54</accession>
<dbReference type="OrthoDB" id="9758472at2"/>
<evidence type="ECO:0000259" key="12">
    <source>
        <dbReference type="Pfam" id="PF00593"/>
    </source>
</evidence>
<keyword evidence="15" id="KW-1185">Reference proteome</keyword>
<reference evidence="14 15" key="1">
    <citation type="submission" date="2018-07" db="EMBL/GenBank/DDBJ databases">
        <title>Genome sequencing of Runella.</title>
        <authorList>
            <person name="Baek M.-G."/>
            <person name="Yi H."/>
        </authorList>
    </citation>
    <scope>NUCLEOTIDE SEQUENCE [LARGE SCALE GENOMIC DNA]</scope>
    <source>
        <strain evidence="14 15">HYN0085</strain>
    </source>
</reference>
<evidence type="ECO:0000256" key="1">
    <source>
        <dbReference type="ARBA" id="ARBA00004571"/>
    </source>
</evidence>
<dbReference type="SUPFAM" id="SSF49464">
    <property type="entry name" value="Carboxypeptidase regulatory domain-like"/>
    <property type="match status" value="1"/>
</dbReference>
<dbReference type="InterPro" id="IPR037066">
    <property type="entry name" value="Plug_dom_sf"/>
</dbReference>
<keyword evidence="7 9" id="KW-0472">Membrane</keyword>
<evidence type="ECO:0000256" key="4">
    <source>
        <dbReference type="ARBA" id="ARBA00022692"/>
    </source>
</evidence>
<dbReference type="InterPro" id="IPR008969">
    <property type="entry name" value="CarboxyPept-like_regulatory"/>
</dbReference>
<dbReference type="KEGG" id="run:DR864_03850"/>
<feature type="domain" description="TonB-dependent receptor plug" evidence="13">
    <location>
        <begin position="139"/>
        <end position="236"/>
    </location>
</feature>
<evidence type="ECO:0000256" key="6">
    <source>
        <dbReference type="ARBA" id="ARBA00023077"/>
    </source>
</evidence>
<dbReference type="InterPro" id="IPR010917">
    <property type="entry name" value="TonB_rcpt_CS"/>
</dbReference>
<evidence type="ECO:0000256" key="10">
    <source>
        <dbReference type="RuleBase" id="RU003357"/>
    </source>
</evidence>
<dbReference type="Gene3D" id="2.170.130.10">
    <property type="entry name" value="TonB-dependent receptor, plug domain"/>
    <property type="match status" value="1"/>
</dbReference>
<keyword evidence="5 11" id="KW-0732">Signal</keyword>
<comment type="subcellular location">
    <subcellularLocation>
        <location evidence="1 9">Cell outer membrane</location>
        <topology evidence="1 9">Multi-pass membrane protein</topology>
    </subcellularLocation>
</comment>
<feature type="signal peptide" evidence="11">
    <location>
        <begin position="1"/>
        <end position="21"/>
    </location>
</feature>
<feature type="domain" description="TonB-dependent receptor-like beta-barrel" evidence="12">
    <location>
        <begin position="343"/>
        <end position="773"/>
    </location>
</feature>
<dbReference type="InterPro" id="IPR036942">
    <property type="entry name" value="Beta-barrel_TonB_sf"/>
</dbReference>
<dbReference type="AlphaFoldDB" id="A0A344TE54"/>
<comment type="similarity">
    <text evidence="9 10">Belongs to the TonB-dependent receptor family.</text>
</comment>
<keyword evidence="6 10" id="KW-0798">TonB box</keyword>
<dbReference type="Pfam" id="PF00593">
    <property type="entry name" value="TonB_dep_Rec_b-barrel"/>
    <property type="match status" value="1"/>
</dbReference>
<dbReference type="SUPFAM" id="SSF56935">
    <property type="entry name" value="Porins"/>
    <property type="match status" value="1"/>
</dbReference>
<dbReference type="PANTHER" id="PTHR30442">
    <property type="entry name" value="IRON III DICITRATE TRANSPORT PROTEIN FECA"/>
    <property type="match status" value="1"/>
</dbReference>
<keyword evidence="3 9" id="KW-1134">Transmembrane beta strand</keyword>
<dbReference type="Pfam" id="PF07715">
    <property type="entry name" value="Plug"/>
    <property type="match status" value="1"/>
</dbReference>
<keyword evidence="8 9" id="KW-0998">Cell outer membrane</keyword>
<organism evidence="14 15">
    <name type="scientific">Runella rosea</name>
    <dbReference type="NCBI Taxonomy" id="2259595"/>
    <lineage>
        <taxon>Bacteria</taxon>
        <taxon>Pseudomonadati</taxon>
        <taxon>Bacteroidota</taxon>
        <taxon>Cytophagia</taxon>
        <taxon>Cytophagales</taxon>
        <taxon>Spirosomataceae</taxon>
        <taxon>Runella</taxon>
    </lineage>
</organism>
<gene>
    <name evidence="14" type="ORF">DR864_03850</name>
</gene>
<dbReference type="InterPro" id="IPR039426">
    <property type="entry name" value="TonB-dep_rcpt-like"/>
</dbReference>
<evidence type="ECO:0000256" key="5">
    <source>
        <dbReference type="ARBA" id="ARBA00022729"/>
    </source>
</evidence>
<keyword evidence="14" id="KW-0675">Receptor</keyword>
<dbReference type="Gene3D" id="2.60.40.1120">
    <property type="entry name" value="Carboxypeptidase-like, regulatory domain"/>
    <property type="match status" value="1"/>
</dbReference>
<dbReference type="PROSITE" id="PS52016">
    <property type="entry name" value="TONB_DEPENDENT_REC_3"/>
    <property type="match status" value="1"/>
</dbReference>
<evidence type="ECO:0000256" key="7">
    <source>
        <dbReference type="ARBA" id="ARBA00023136"/>
    </source>
</evidence>
<feature type="chain" id="PRO_5016880160" evidence="11">
    <location>
        <begin position="22"/>
        <end position="807"/>
    </location>
</feature>
<dbReference type="Proteomes" id="UP000251993">
    <property type="component" value="Chromosome"/>
</dbReference>
<evidence type="ECO:0000256" key="2">
    <source>
        <dbReference type="ARBA" id="ARBA00022448"/>
    </source>
</evidence>
<dbReference type="PROSITE" id="PS01156">
    <property type="entry name" value="TONB_DEPENDENT_REC_2"/>
    <property type="match status" value="1"/>
</dbReference>
<evidence type="ECO:0000259" key="13">
    <source>
        <dbReference type="Pfam" id="PF07715"/>
    </source>
</evidence>
<evidence type="ECO:0000313" key="15">
    <source>
        <dbReference type="Proteomes" id="UP000251993"/>
    </source>
</evidence>
<proteinExistence type="inferred from homology"/>
<dbReference type="Gene3D" id="2.40.170.20">
    <property type="entry name" value="TonB-dependent receptor, beta-barrel domain"/>
    <property type="match status" value="1"/>
</dbReference>
<dbReference type="PANTHER" id="PTHR30442:SF0">
    <property type="entry name" value="FE(3+) DICITRATE TRANSPORT PROTEIN FECA"/>
    <property type="match status" value="1"/>
</dbReference>
<dbReference type="GO" id="GO:0009279">
    <property type="term" value="C:cell outer membrane"/>
    <property type="evidence" value="ECO:0007669"/>
    <property type="project" value="UniProtKB-SubCell"/>
</dbReference>
<keyword evidence="2 9" id="KW-0813">Transport</keyword>